<protein>
    <recommendedName>
        <fullName evidence="3">Leucine-binding protein domain-containing protein</fullName>
    </recommendedName>
</protein>
<evidence type="ECO:0000313" key="5">
    <source>
        <dbReference type="Proteomes" id="UP000023541"/>
    </source>
</evidence>
<dbReference type="PANTHER" id="PTHR30483">
    <property type="entry name" value="LEUCINE-SPECIFIC-BINDING PROTEIN"/>
    <property type="match status" value="1"/>
</dbReference>
<dbReference type="RefSeq" id="WP_034240588.1">
    <property type="nucleotide sequence ID" value="NZ_AQRA01000003.1"/>
</dbReference>
<proteinExistence type="inferred from homology"/>
<keyword evidence="5" id="KW-1185">Reference proteome</keyword>
<dbReference type="Gene3D" id="3.40.50.2300">
    <property type="match status" value="2"/>
</dbReference>
<dbReference type="EMBL" id="AQRA01000003">
    <property type="protein sequence ID" value="EZH74309.1"/>
    <property type="molecule type" value="Genomic_DNA"/>
</dbReference>
<dbReference type="InterPro" id="IPR051010">
    <property type="entry name" value="BCAA_transport"/>
</dbReference>
<dbReference type="InterPro" id="IPR028082">
    <property type="entry name" value="Peripla_BP_I"/>
</dbReference>
<sequence length="387" mass="43957">MTPIKIGFLTPYSSIYPNFFPHLATGFYLGLGQKPGRRSDIELIPEFAGSGGISSVIEAAKKLLNFSNVDIVSGMISYRSLPDLVQLIDNRKDALGFFFDMGEMLPSFDYHSPNVFFNSHQLYQSQYALGYWAQKEYRQPGLIITPIYNSGYHLHTSFQAGISAAGGNTVLQSVIPYHTNNPHHLDIESIFDKIRKEAPAYVHALFVGPQGNEFLNLWKSKSWTKDIPLLVAENMIYPDMLDDVKHLELNLYGAMLWNPDSEHKINKQFVKKFKQNTGQPPNLYALQGYETGLLFKELLRPLKKRQWDVVKEKLQKISIESPRGLKNFYSKEGFITPDIDIVKIKTNTSGIYNTIVDIGKKMNENNPITNHIVGELDSGWVNPYLCI</sequence>
<gene>
    <name evidence="4" type="ORF">ATO12_11090</name>
</gene>
<evidence type="ECO:0000256" key="2">
    <source>
        <dbReference type="ARBA" id="ARBA00022729"/>
    </source>
</evidence>
<evidence type="ECO:0000259" key="3">
    <source>
        <dbReference type="Pfam" id="PF13458"/>
    </source>
</evidence>
<dbReference type="SUPFAM" id="SSF53822">
    <property type="entry name" value="Periplasmic binding protein-like I"/>
    <property type="match status" value="1"/>
</dbReference>
<dbReference type="eggNOG" id="COG0683">
    <property type="taxonomic scope" value="Bacteria"/>
</dbReference>
<reference evidence="4 5" key="1">
    <citation type="submission" date="2014-04" db="EMBL/GenBank/DDBJ databases">
        <title>Aquimarina sp. 22II-S11-z7 Genome Sequencing.</title>
        <authorList>
            <person name="Lai Q."/>
        </authorList>
    </citation>
    <scope>NUCLEOTIDE SEQUENCE [LARGE SCALE GENOMIC DNA]</scope>
    <source>
        <strain evidence="4 5">22II-S11-z7</strain>
    </source>
</reference>
<dbReference type="Proteomes" id="UP000023541">
    <property type="component" value="Unassembled WGS sequence"/>
</dbReference>
<dbReference type="InterPro" id="IPR028081">
    <property type="entry name" value="Leu-bd"/>
</dbReference>
<keyword evidence="2" id="KW-0732">Signal</keyword>
<dbReference type="AlphaFoldDB" id="A0A023BWH1"/>
<comment type="similarity">
    <text evidence="1">Belongs to the leucine-binding protein family.</text>
</comment>
<feature type="domain" description="Leucine-binding protein" evidence="3">
    <location>
        <begin position="3"/>
        <end position="346"/>
    </location>
</feature>
<dbReference type="PANTHER" id="PTHR30483:SF6">
    <property type="entry name" value="PERIPLASMIC BINDING PROTEIN OF ABC TRANSPORTER FOR NATURAL AMINO ACIDS"/>
    <property type="match status" value="1"/>
</dbReference>
<name>A0A023BWH1_9FLAO</name>
<evidence type="ECO:0000313" key="4">
    <source>
        <dbReference type="EMBL" id="EZH74309.1"/>
    </source>
</evidence>
<comment type="caution">
    <text evidence="4">The sequence shown here is derived from an EMBL/GenBank/DDBJ whole genome shotgun (WGS) entry which is preliminary data.</text>
</comment>
<evidence type="ECO:0000256" key="1">
    <source>
        <dbReference type="ARBA" id="ARBA00010062"/>
    </source>
</evidence>
<dbReference type="STRING" id="1317122.ATO12_11090"/>
<organism evidence="4 5">
    <name type="scientific">Aquimarina atlantica</name>
    <dbReference type="NCBI Taxonomy" id="1317122"/>
    <lineage>
        <taxon>Bacteria</taxon>
        <taxon>Pseudomonadati</taxon>
        <taxon>Bacteroidota</taxon>
        <taxon>Flavobacteriia</taxon>
        <taxon>Flavobacteriales</taxon>
        <taxon>Flavobacteriaceae</taxon>
        <taxon>Aquimarina</taxon>
    </lineage>
</organism>
<dbReference type="OrthoDB" id="827062at2"/>
<accession>A0A023BWH1</accession>
<dbReference type="Pfam" id="PF13458">
    <property type="entry name" value="Peripla_BP_6"/>
    <property type="match status" value="1"/>
</dbReference>